<keyword evidence="2" id="KW-1185">Reference proteome</keyword>
<protein>
    <submittedName>
        <fullName evidence="1">Uncharacterized protein</fullName>
    </submittedName>
</protein>
<comment type="caution">
    <text evidence="1">The sequence shown here is derived from an EMBL/GenBank/DDBJ whole genome shotgun (WGS) entry which is preliminary data.</text>
</comment>
<proteinExistence type="predicted"/>
<name>A0ACB9F8A4_CICIN</name>
<dbReference type="Proteomes" id="UP001055811">
    <property type="component" value="Linkage Group LG03"/>
</dbReference>
<dbReference type="EMBL" id="CM042011">
    <property type="protein sequence ID" value="KAI3767013.1"/>
    <property type="molecule type" value="Genomic_DNA"/>
</dbReference>
<reference evidence="2" key="1">
    <citation type="journal article" date="2022" name="Mol. Ecol. Resour.">
        <title>The genomes of chicory, endive, great burdock and yacon provide insights into Asteraceae palaeo-polyploidization history and plant inulin production.</title>
        <authorList>
            <person name="Fan W."/>
            <person name="Wang S."/>
            <person name="Wang H."/>
            <person name="Wang A."/>
            <person name="Jiang F."/>
            <person name="Liu H."/>
            <person name="Zhao H."/>
            <person name="Xu D."/>
            <person name="Zhang Y."/>
        </authorList>
    </citation>
    <scope>NUCLEOTIDE SEQUENCE [LARGE SCALE GENOMIC DNA]</scope>
    <source>
        <strain evidence="2">cv. Punajuju</strain>
    </source>
</reference>
<organism evidence="1 2">
    <name type="scientific">Cichorium intybus</name>
    <name type="common">Chicory</name>
    <dbReference type="NCBI Taxonomy" id="13427"/>
    <lineage>
        <taxon>Eukaryota</taxon>
        <taxon>Viridiplantae</taxon>
        <taxon>Streptophyta</taxon>
        <taxon>Embryophyta</taxon>
        <taxon>Tracheophyta</taxon>
        <taxon>Spermatophyta</taxon>
        <taxon>Magnoliopsida</taxon>
        <taxon>eudicotyledons</taxon>
        <taxon>Gunneridae</taxon>
        <taxon>Pentapetalae</taxon>
        <taxon>asterids</taxon>
        <taxon>campanulids</taxon>
        <taxon>Asterales</taxon>
        <taxon>Asteraceae</taxon>
        <taxon>Cichorioideae</taxon>
        <taxon>Cichorieae</taxon>
        <taxon>Cichoriinae</taxon>
        <taxon>Cichorium</taxon>
    </lineage>
</organism>
<reference evidence="1 2" key="2">
    <citation type="journal article" date="2022" name="Mol. Ecol. Resour.">
        <title>The genomes of chicory, endive, great burdock and yacon provide insights into Asteraceae paleo-polyploidization history and plant inulin production.</title>
        <authorList>
            <person name="Fan W."/>
            <person name="Wang S."/>
            <person name="Wang H."/>
            <person name="Wang A."/>
            <person name="Jiang F."/>
            <person name="Liu H."/>
            <person name="Zhao H."/>
            <person name="Xu D."/>
            <person name="Zhang Y."/>
        </authorList>
    </citation>
    <scope>NUCLEOTIDE SEQUENCE [LARGE SCALE GENOMIC DNA]</scope>
    <source>
        <strain evidence="2">cv. Punajuju</strain>
        <tissue evidence="1">Leaves</tissue>
    </source>
</reference>
<accession>A0ACB9F8A4</accession>
<evidence type="ECO:0000313" key="2">
    <source>
        <dbReference type="Proteomes" id="UP001055811"/>
    </source>
</evidence>
<evidence type="ECO:0000313" key="1">
    <source>
        <dbReference type="EMBL" id="KAI3767013.1"/>
    </source>
</evidence>
<gene>
    <name evidence="1" type="ORF">L2E82_17094</name>
</gene>
<sequence length="334" mass="35811">MHHSILSPKIFGTFAPTAKDPSMLACMTWWISLPHQGVYLPRSTHPVLSTVTLANPADSAASGSQPPSSQRTPPTFTTTQSSPSKESSSDAERTQSDASSDSSGSSSESSSDSTDPKNSPVAVSENVSLNPQTFLLVRMIPSPVRGDIVSSHAEGEHGKASEGGARGDASDIDDEEGFFDMPYHAALIAVLYPGQPFPVENLSTSAPGGSSIPSADHLSADVSDDDVPLVFKRKRRTESSSVPETSKRQKTSSQVLKLAKEWCMSPAQVEEIAVEHNLVMTNWIICSKDAKMAKQVVQEEGGISQHQDLLSHFDSMTMEQRKVASKAESANRKN</sequence>